<dbReference type="InterPro" id="IPR029044">
    <property type="entry name" value="Nucleotide-diphossugar_trans"/>
</dbReference>
<accession>A0A562T3V6</accession>
<keyword evidence="6" id="KW-1185">Reference proteome</keyword>
<protein>
    <submittedName>
        <fullName evidence="5">Glycosyl transferase family 2</fullName>
    </submittedName>
</protein>
<evidence type="ECO:0000256" key="1">
    <source>
        <dbReference type="ARBA" id="ARBA00006739"/>
    </source>
</evidence>
<proteinExistence type="inferred from homology"/>
<evidence type="ECO:0000256" key="3">
    <source>
        <dbReference type="ARBA" id="ARBA00022679"/>
    </source>
</evidence>
<organism evidence="5 6">
    <name type="scientific">Chitinophaga japonensis</name>
    <name type="common">Flexibacter japonensis</name>
    <dbReference type="NCBI Taxonomy" id="104662"/>
    <lineage>
        <taxon>Bacteria</taxon>
        <taxon>Pseudomonadati</taxon>
        <taxon>Bacteroidota</taxon>
        <taxon>Chitinophagia</taxon>
        <taxon>Chitinophagales</taxon>
        <taxon>Chitinophagaceae</taxon>
        <taxon>Chitinophaga</taxon>
    </lineage>
</organism>
<evidence type="ECO:0000313" key="5">
    <source>
        <dbReference type="EMBL" id="TWI88219.1"/>
    </source>
</evidence>
<keyword evidence="3 5" id="KW-0808">Transferase</keyword>
<dbReference type="PANTHER" id="PTHR43685">
    <property type="entry name" value="GLYCOSYLTRANSFERASE"/>
    <property type="match status" value="1"/>
</dbReference>
<name>A0A562T3V6_CHIJA</name>
<evidence type="ECO:0000313" key="6">
    <source>
        <dbReference type="Proteomes" id="UP000316778"/>
    </source>
</evidence>
<dbReference type="InterPro" id="IPR050834">
    <property type="entry name" value="Glycosyltransf_2"/>
</dbReference>
<dbReference type="RefSeq" id="WP_145713262.1">
    <property type="nucleotide sequence ID" value="NZ_BAAAFY010000001.1"/>
</dbReference>
<dbReference type="Pfam" id="PF00535">
    <property type="entry name" value="Glycos_transf_2"/>
    <property type="match status" value="1"/>
</dbReference>
<dbReference type="Gene3D" id="3.90.550.10">
    <property type="entry name" value="Spore Coat Polysaccharide Biosynthesis Protein SpsA, Chain A"/>
    <property type="match status" value="1"/>
</dbReference>
<dbReference type="EMBL" id="VLLG01000003">
    <property type="protein sequence ID" value="TWI88219.1"/>
    <property type="molecule type" value="Genomic_DNA"/>
</dbReference>
<dbReference type="SUPFAM" id="SSF53448">
    <property type="entry name" value="Nucleotide-diphospho-sugar transferases"/>
    <property type="match status" value="1"/>
</dbReference>
<dbReference type="Proteomes" id="UP000316778">
    <property type="component" value="Unassembled WGS sequence"/>
</dbReference>
<keyword evidence="2" id="KW-0328">Glycosyltransferase</keyword>
<sequence length="339" mass="39371">MSRHPLVSVIIPCYNGASYIRQALESISAQTYQQLEILVLDDGSTDGSYSVITECSRQDDRIKVIRHERNEKLIATLNKGIELAQGKYIARMDADDIALPDRIEKQVTFMEAHPEAGICGTFMAVFDEQGRRRKSRLPVTPGRIKAYLFTACAFFHPTVMIRREILCRWELRYEQQYYRAEDHALWLHVTERAEGANLPVVLLKYRLLADSETRQAERDREARRKVLMQIHQLALSKIGIALSPEEQLLYSCSMVRMDIELAKHKPVRELIGLYKKILTAASRSGYVNVKYLGQYLAVRFIAFLYYSGQFRKPRHLLDALRSDYFYTGVYLFIREKRAY</sequence>
<gene>
    <name evidence="5" type="ORF">LX66_2302</name>
</gene>
<dbReference type="PANTHER" id="PTHR43685:SF5">
    <property type="entry name" value="GLYCOSYLTRANSFERASE EPSE-RELATED"/>
    <property type="match status" value="1"/>
</dbReference>
<comment type="similarity">
    <text evidence="1">Belongs to the glycosyltransferase 2 family.</text>
</comment>
<reference evidence="5 6" key="1">
    <citation type="journal article" date="2013" name="Stand. Genomic Sci.">
        <title>Genomic Encyclopedia of Type Strains, Phase I: The one thousand microbial genomes (KMG-I) project.</title>
        <authorList>
            <person name="Kyrpides N.C."/>
            <person name="Woyke T."/>
            <person name="Eisen J.A."/>
            <person name="Garrity G."/>
            <person name="Lilburn T.G."/>
            <person name="Beck B.J."/>
            <person name="Whitman W.B."/>
            <person name="Hugenholtz P."/>
            <person name="Klenk H.P."/>
        </authorList>
    </citation>
    <scope>NUCLEOTIDE SEQUENCE [LARGE SCALE GENOMIC DNA]</scope>
    <source>
        <strain evidence="5 6">DSM 13484</strain>
    </source>
</reference>
<dbReference type="OrthoDB" id="9815829at2"/>
<comment type="caution">
    <text evidence="5">The sequence shown here is derived from an EMBL/GenBank/DDBJ whole genome shotgun (WGS) entry which is preliminary data.</text>
</comment>
<dbReference type="InterPro" id="IPR001173">
    <property type="entry name" value="Glyco_trans_2-like"/>
</dbReference>
<feature type="domain" description="Glycosyltransferase 2-like" evidence="4">
    <location>
        <begin position="8"/>
        <end position="166"/>
    </location>
</feature>
<dbReference type="GO" id="GO:0016757">
    <property type="term" value="F:glycosyltransferase activity"/>
    <property type="evidence" value="ECO:0007669"/>
    <property type="project" value="UniProtKB-KW"/>
</dbReference>
<evidence type="ECO:0000256" key="2">
    <source>
        <dbReference type="ARBA" id="ARBA00022676"/>
    </source>
</evidence>
<dbReference type="AlphaFoldDB" id="A0A562T3V6"/>
<evidence type="ECO:0000259" key="4">
    <source>
        <dbReference type="Pfam" id="PF00535"/>
    </source>
</evidence>